<dbReference type="EMBL" id="JBBNAF010000013">
    <property type="protein sequence ID" value="KAK9086894.1"/>
    <property type="molecule type" value="Genomic_DNA"/>
</dbReference>
<proteinExistence type="predicted"/>
<gene>
    <name evidence="1" type="ORF">Syun_029288</name>
</gene>
<evidence type="ECO:0000313" key="2">
    <source>
        <dbReference type="Proteomes" id="UP001420932"/>
    </source>
</evidence>
<sequence length="53" mass="6194">MIMLLFFSFKKKYIHKLMNSSIKELNECFSCNFQVGGASLLFAVNFFEIEFTS</sequence>
<name>A0AAP0HH65_9MAGN</name>
<protein>
    <submittedName>
        <fullName evidence="1">Uncharacterized protein</fullName>
    </submittedName>
</protein>
<organism evidence="1 2">
    <name type="scientific">Stephania yunnanensis</name>
    <dbReference type="NCBI Taxonomy" id="152371"/>
    <lineage>
        <taxon>Eukaryota</taxon>
        <taxon>Viridiplantae</taxon>
        <taxon>Streptophyta</taxon>
        <taxon>Embryophyta</taxon>
        <taxon>Tracheophyta</taxon>
        <taxon>Spermatophyta</taxon>
        <taxon>Magnoliopsida</taxon>
        <taxon>Ranunculales</taxon>
        <taxon>Menispermaceae</taxon>
        <taxon>Menispermoideae</taxon>
        <taxon>Cissampelideae</taxon>
        <taxon>Stephania</taxon>
    </lineage>
</organism>
<accession>A0AAP0HH65</accession>
<dbReference type="Proteomes" id="UP001420932">
    <property type="component" value="Unassembled WGS sequence"/>
</dbReference>
<reference evidence="1 2" key="1">
    <citation type="submission" date="2024-01" db="EMBL/GenBank/DDBJ databases">
        <title>Genome assemblies of Stephania.</title>
        <authorList>
            <person name="Yang L."/>
        </authorList>
    </citation>
    <scope>NUCLEOTIDE SEQUENCE [LARGE SCALE GENOMIC DNA]</scope>
    <source>
        <strain evidence="1">YNDBR</strain>
        <tissue evidence="1">Leaf</tissue>
    </source>
</reference>
<evidence type="ECO:0000313" key="1">
    <source>
        <dbReference type="EMBL" id="KAK9086894.1"/>
    </source>
</evidence>
<dbReference type="AlphaFoldDB" id="A0AAP0HH65"/>
<keyword evidence="2" id="KW-1185">Reference proteome</keyword>
<comment type="caution">
    <text evidence="1">The sequence shown here is derived from an EMBL/GenBank/DDBJ whole genome shotgun (WGS) entry which is preliminary data.</text>
</comment>